<proteinExistence type="predicted"/>
<dbReference type="RefSeq" id="WP_377319359.1">
    <property type="nucleotide sequence ID" value="NZ_JBHSNF010000001.1"/>
</dbReference>
<dbReference type="PROSITE" id="PS50995">
    <property type="entry name" value="HTH_MARR_2"/>
    <property type="match status" value="1"/>
</dbReference>
<dbReference type="Gene3D" id="1.10.10.10">
    <property type="entry name" value="Winged helix-like DNA-binding domain superfamily/Winged helix DNA-binding domain"/>
    <property type="match status" value="1"/>
</dbReference>
<dbReference type="Pfam" id="PF12802">
    <property type="entry name" value="MarR_2"/>
    <property type="match status" value="1"/>
</dbReference>
<dbReference type="InterPro" id="IPR036388">
    <property type="entry name" value="WH-like_DNA-bd_sf"/>
</dbReference>
<dbReference type="SMART" id="SM00347">
    <property type="entry name" value="HTH_MARR"/>
    <property type="match status" value="1"/>
</dbReference>
<dbReference type="EMBL" id="JBHSNF010000001">
    <property type="protein sequence ID" value="MFC5525869.1"/>
    <property type="molecule type" value="Genomic_DNA"/>
</dbReference>
<dbReference type="SUPFAM" id="SSF46785">
    <property type="entry name" value="Winged helix' DNA-binding domain"/>
    <property type="match status" value="1"/>
</dbReference>
<protein>
    <submittedName>
        <fullName evidence="2">MarR family winged helix-turn-helix transcriptional regulator</fullName>
    </submittedName>
</protein>
<dbReference type="InterPro" id="IPR039422">
    <property type="entry name" value="MarR/SlyA-like"/>
</dbReference>
<sequence>MNRRDAIGSDDEVVRHALIAVERLHRALWHSVGRELAADDLSVVQWLLVSEVARGEGRTLTHFARATSRDAGSLSRAIHQLTQRGLLENRRSHADRRSSMISLTSAGRAMYRRLAPRIERIAQAMDLGTEAAQLDRIAMALAHAASRIGCGQRGAPATSSRKDIFT</sequence>
<dbReference type="Proteomes" id="UP001596114">
    <property type="component" value="Unassembled WGS sequence"/>
</dbReference>
<feature type="domain" description="HTH marR-type" evidence="1">
    <location>
        <begin position="10"/>
        <end position="146"/>
    </location>
</feature>
<dbReference type="PANTHER" id="PTHR33164">
    <property type="entry name" value="TRANSCRIPTIONAL REGULATOR, MARR FAMILY"/>
    <property type="match status" value="1"/>
</dbReference>
<dbReference type="InterPro" id="IPR000835">
    <property type="entry name" value="HTH_MarR-typ"/>
</dbReference>
<evidence type="ECO:0000313" key="3">
    <source>
        <dbReference type="Proteomes" id="UP001596114"/>
    </source>
</evidence>
<reference evidence="3" key="1">
    <citation type="journal article" date="2019" name="Int. J. Syst. Evol. Microbiol.">
        <title>The Global Catalogue of Microorganisms (GCM) 10K type strain sequencing project: providing services to taxonomists for standard genome sequencing and annotation.</title>
        <authorList>
            <consortium name="The Broad Institute Genomics Platform"/>
            <consortium name="The Broad Institute Genome Sequencing Center for Infectious Disease"/>
            <person name="Wu L."/>
            <person name="Ma J."/>
        </authorList>
    </citation>
    <scope>NUCLEOTIDE SEQUENCE [LARGE SCALE GENOMIC DNA]</scope>
    <source>
        <strain evidence="3">CGMCC 1.16619</strain>
    </source>
</reference>
<keyword evidence="3" id="KW-1185">Reference proteome</keyword>
<name>A0ABW0QLP1_9GAMM</name>
<comment type="caution">
    <text evidence="2">The sequence shown here is derived from an EMBL/GenBank/DDBJ whole genome shotgun (WGS) entry which is preliminary data.</text>
</comment>
<gene>
    <name evidence="2" type="ORF">ACFPPA_08960</name>
</gene>
<accession>A0ABW0QLP1</accession>
<evidence type="ECO:0000259" key="1">
    <source>
        <dbReference type="PROSITE" id="PS50995"/>
    </source>
</evidence>
<organism evidence="2 3">
    <name type="scientific">Rhodanobacter ginsengisoli</name>
    <dbReference type="NCBI Taxonomy" id="418646"/>
    <lineage>
        <taxon>Bacteria</taxon>
        <taxon>Pseudomonadati</taxon>
        <taxon>Pseudomonadota</taxon>
        <taxon>Gammaproteobacteria</taxon>
        <taxon>Lysobacterales</taxon>
        <taxon>Rhodanobacteraceae</taxon>
        <taxon>Rhodanobacter</taxon>
    </lineage>
</organism>
<dbReference type="InterPro" id="IPR036390">
    <property type="entry name" value="WH_DNA-bd_sf"/>
</dbReference>
<evidence type="ECO:0000313" key="2">
    <source>
        <dbReference type="EMBL" id="MFC5525869.1"/>
    </source>
</evidence>
<dbReference type="PANTHER" id="PTHR33164:SF43">
    <property type="entry name" value="HTH-TYPE TRANSCRIPTIONAL REPRESSOR YETL"/>
    <property type="match status" value="1"/>
</dbReference>